<dbReference type="GO" id="GO:0020037">
    <property type="term" value="F:heme binding"/>
    <property type="evidence" value="ECO:0007669"/>
    <property type="project" value="InterPro"/>
</dbReference>
<name>A0A9X1VES2_9BACT</name>
<dbReference type="InterPro" id="IPR009050">
    <property type="entry name" value="Globin-like_sf"/>
</dbReference>
<protein>
    <submittedName>
        <fullName evidence="1">Group III truncated hemoglobin</fullName>
    </submittedName>
</protein>
<accession>A0A9X1VES2</accession>
<reference evidence="1" key="1">
    <citation type="submission" date="2022-03" db="EMBL/GenBank/DDBJ databases">
        <title>Bacterial whole genome sequence for Hymenobacter sp. DH14.</title>
        <authorList>
            <person name="Le V."/>
        </authorList>
    </citation>
    <scope>NUCLEOTIDE SEQUENCE</scope>
    <source>
        <strain evidence="1">DH14</strain>
    </source>
</reference>
<dbReference type="InterPro" id="IPR012292">
    <property type="entry name" value="Globin/Proto"/>
</dbReference>
<evidence type="ECO:0000313" key="1">
    <source>
        <dbReference type="EMBL" id="MCI1186768.1"/>
    </source>
</evidence>
<dbReference type="CDD" id="cd08916">
    <property type="entry name" value="TrHb3_P"/>
    <property type="match status" value="1"/>
</dbReference>
<comment type="caution">
    <text evidence="1">The sequence shown here is derived from an EMBL/GenBank/DDBJ whole genome shotgun (WGS) entry which is preliminary data.</text>
</comment>
<organism evidence="1 2">
    <name type="scientific">Hymenobacter cyanobacteriorum</name>
    <dbReference type="NCBI Taxonomy" id="2926463"/>
    <lineage>
        <taxon>Bacteria</taxon>
        <taxon>Pseudomonadati</taxon>
        <taxon>Bacteroidota</taxon>
        <taxon>Cytophagia</taxon>
        <taxon>Cytophagales</taxon>
        <taxon>Hymenobacteraceae</taxon>
        <taxon>Hymenobacter</taxon>
    </lineage>
</organism>
<dbReference type="GO" id="GO:0019825">
    <property type="term" value="F:oxygen binding"/>
    <property type="evidence" value="ECO:0007669"/>
    <property type="project" value="InterPro"/>
</dbReference>
<dbReference type="EMBL" id="JALBGC010000001">
    <property type="protein sequence ID" value="MCI1186768.1"/>
    <property type="molecule type" value="Genomic_DNA"/>
</dbReference>
<evidence type="ECO:0000313" key="2">
    <source>
        <dbReference type="Proteomes" id="UP001139193"/>
    </source>
</evidence>
<keyword evidence="2" id="KW-1185">Reference proteome</keyword>
<dbReference type="SUPFAM" id="SSF46458">
    <property type="entry name" value="Globin-like"/>
    <property type="match status" value="1"/>
</dbReference>
<dbReference type="Gene3D" id="1.10.490.10">
    <property type="entry name" value="Globins"/>
    <property type="match status" value="1"/>
</dbReference>
<dbReference type="RefSeq" id="WP_241935034.1">
    <property type="nucleotide sequence ID" value="NZ_JALBGC010000001.1"/>
</dbReference>
<proteinExistence type="predicted"/>
<dbReference type="AlphaFoldDB" id="A0A9X1VES2"/>
<gene>
    <name evidence="1" type="ORF">MON38_05010</name>
</gene>
<sequence>MSDITTPLPDIQSARDVQALVDAFYHKANHDELLAPAFRAAAHVHWPRHLTSFYEFWSTELLSARPTSAPRPVPAHLALPRSTSHHNRWVQLFDAAVEEQFAGRCAGRAKSVARQVAAALVEGMPHYHPLPVD</sequence>
<dbReference type="Proteomes" id="UP001139193">
    <property type="component" value="Unassembled WGS sequence"/>
</dbReference>